<evidence type="ECO:0000259" key="6">
    <source>
        <dbReference type="Pfam" id="PF05390"/>
    </source>
</evidence>
<dbReference type="Pfam" id="PF05390">
    <property type="entry name" value="Kre9_KNH1_C"/>
    <property type="match status" value="1"/>
</dbReference>
<evidence type="ECO:0000256" key="5">
    <source>
        <dbReference type="SAM" id="SignalP"/>
    </source>
</evidence>
<keyword evidence="9" id="KW-1185">Reference proteome</keyword>
<dbReference type="PANTHER" id="PTHR28154">
    <property type="entry name" value="CELL WALL SYNTHESIS PROTEIN KNH1-RELATED"/>
    <property type="match status" value="1"/>
</dbReference>
<gene>
    <name evidence="8" type="ORF">ASCRUDRAFT_74100</name>
</gene>
<evidence type="ECO:0000256" key="2">
    <source>
        <dbReference type="ARBA" id="ARBA00006816"/>
    </source>
</evidence>
<dbReference type="EMBL" id="KV454475">
    <property type="protein sequence ID" value="ODV64489.1"/>
    <property type="molecule type" value="Genomic_DNA"/>
</dbReference>
<dbReference type="InterPro" id="IPR018466">
    <property type="entry name" value="Kre9/Knh1-like_N"/>
</dbReference>
<evidence type="ECO:0000256" key="3">
    <source>
        <dbReference type="ARBA" id="ARBA00022729"/>
    </source>
</evidence>
<dbReference type="GO" id="GO:0042546">
    <property type="term" value="P:cell wall biogenesis"/>
    <property type="evidence" value="ECO:0007669"/>
    <property type="project" value="InterPro"/>
</dbReference>
<comment type="similarity">
    <text evidence="2">Belongs to the KRE9/KNH1 family.</text>
</comment>
<feature type="signal peptide" evidence="5">
    <location>
        <begin position="1"/>
        <end position="24"/>
    </location>
</feature>
<dbReference type="InterPro" id="IPR045328">
    <property type="entry name" value="Kre9/Knh1"/>
</dbReference>
<proteinExistence type="inferred from homology"/>
<dbReference type="GO" id="GO:0006078">
    <property type="term" value="P:(1-&gt;6)-beta-D-glucan biosynthetic process"/>
    <property type="evidence" value="ECO:0007669"/>
    <property type="project" value="InterPro"/>
</dbReference>
<comment type="function">
    <text evidence="1">Involved in cell wall beta(1-&gt;6) glucan synthesis.</text>
</comment>
<evidence type="ECO:0000313" key="9">
    <source>
        <dbReference type="Proteomes" id="UP000095038"/>
    </source>
</evidence>
<protein>
    <submittedName>
        <fullName evidence="8">Cell wall synthesis KRE9KNH1</fullName>
    </submittedName>
</protein>
<dbReference type="RefSeq" id="XP_020050796.1">
    <property type="nucleotide sequence ID" value="XM_020192556.1"/>
</dbReference>
<dbReference type="GeneID" id="30966192"/>
<dbReference type="AlphaFoldDB" id="A0A1D2VSB6"/>
<evidence type="ECO:0000259" key="7">
    <source>
        <dbReference type="Pfam" id="PF10342"/>
    </source>
</evidence>
<dbReference type="STRING" id="1344418.A0A1D2VSB6"/>
<organism evidence="8 9">
    <name type="scientific">Ascoidea rubescens DSM 1968</name>
    <dbReference type="NCBI Taxonomy" id="1344418"/>
    <lineage>
        <taxon>Eukaryota</taxon>
        <taxon>Fungi</taxon>
        <taxon>Dikarya</taxon>
        <taxon>Ascomycota</taxon>
        <taxon>Saccharomycotina</taxon>
        <taxon>Saccharomycetes</taxon>
        <taxon>Ascoideaceae</taxon>
        <taxon>Ascoidea</taxon>
    </lineage>
</organism>
<accession>A0A1D2VSB6</accession>
<dbReference type="InterPro" id="IPR008659">
    <property type="entry name" value="Kre9/Knh1_C"/>
</dbReference>
<dbReference type="OrthoDB" id="2432613at2759"/>
<evidence type="ECO:0000256" key="1">
    <source>
        <dbReference type="ARBA" id="ARBA00004010"/>
    </source>
</evidence>
<keyword evidence="3 5" id="KW-0732">Signal</keyword>
<dbReference type="InParanoid" id="A0A1D2VSB6"/>
<feature type="domain" description="Yeast cell wall synthesis Kre9/Knh1 C-terminal" evidence="6">
    <location>
        <begin position="193"/>
        <end position="289"/>
    </location>
</feature>
<evidence type="ECO:0000313" key="8">
    <source>
        <dbReference type="EMBL" id="ODV64489.1"/>
    </source>
</evidence>
<dbReference type="Pfam" id="PF10342">
    <property type="entry name" value="Kre9_KNH"/>
    <property type="match status" value="1"/>
</dbReference>
<feature type="compositionally biased region" description="Low complexity" evidence="4">
    <location>
        <begin position="149"/>
        <end position="181"/>
    </location>
</feature>
<feature type="chain" id="PRO_5008910641" evidence="5">
    <location>
        <begin position="25"/>
        <end position="308"/>
    </location>
</feature>
<feature type="domain" description="Yeast cell wall synthesis Kre9/Knh1-like N-terminal" evidence="7">
    <location>
        <begin position="36"/>
        <end position="133"/>
    </location>
</feature>
<evidence type="ECO:0000256" key="4">
    <source>
        <dbReference type="SAM" id="MobiDB-lite"/>
    </source>
</evidence>
<feature type="region of interest" description="Disordered" evidence="4">
    <location>
        <begin position="138"/>
        <end position="183"/>
    </location>
</feature>
<dbReference type="Proteomes" id="UP000095038">
    <property type="component" value="Unassembled WGS sequence"/>
</dbReference>
<dbReference type="GO" id="GO:0031505">
    <property type="term" value="P:fungal-type cell wall organization"/>
    <property type="evidence" value="ECO:0007669"/>
    <property type="project" value="TreeGrafter"/>
</dbReference>
<dbReference type="PANTHER" id="PTHR28154:SF1">
    <property type="entry name" value="CELL WALL SYNTHESIS PROTEIN KNH1-RELATED"/>
    <property type="match status" value="1"/>
</dbReference>
<dbReference type="GO" id="GO:0005576">
    <property type="term" value="C:extracellular region"/>
    <property type="evidence" value="ECO:0007669"/>
    <property type="project" value="TreeGrafter"/>
</dbReference>
<name>A0A1D2VSB6_9ASCO</name>
<reference evidence="9" key="1">
    <citation type="submission" date="2016-05" db="EMBL/GenBank/DDBJ databases">
        <title>Comparative genomics of biotechnologically important yeasts.</title>
        <authorList>
            <consortium name="DOE Joint Genome Institute"/>
            <person name="Riley R."/>
            <person name="Haridas S."/>
            <person name="Wolfe K.H."/>
            <person name="Lopes M.R."/>
            <person name="Hittinger C.T."/>
            <person name="Goker M."/>
            <person name="Salamov A."/>
            <person name="Wisecaver J."/>
            <person name="Long T.M."/>
            <person name="Aerts A.L."/>
            <person name="Barry K."/>
            <person name="Choi C."/>
            <person name="Clum A."/>
            <person name="Coughlan A.Y."/>
            <person name="Deshpande S."/>
            <person name="Douglass A.P."/>
            <person name="Hanson S.J."/>
            <person name="Klenk H.-P."/>
            <person name="Labutti K."/>
            <person name="Lapidus A."/>
            <person name="Lindquist E."/>
            <person name="Lipzen A."/>
            <person name="Meier-Kolthoff J.P."/>
            <person name="Ohm R.A."/>
            <person name="Otillar R.P."/>
            <person name="Pangilinan J."/>
            <person name="Peng Y."/>
            <person name="Rokas A."/>
            <person name="Rosa C.A."/>
            <person name="Scheuner C."/>
            <person name="Sibirny A.A."/>
            <person name="Slot J.C."/>
            <person name="Stielow J.B."/>
            <person name="Sun H."/>
            <person name="Kurtzman C.P."/>
            <person name="Blackwell M."/>
            <person name="Grigoriev I.V."/>
            <person name="Jeffries T.W."/>
        </authorList>
    </citation>
    <scope>NUCLEOTIDE SEQUENCE [LARGE SCALE GENOMIC DNA]</scope>
    <source>
        <strain evidence="9">DSM 1968</strain>
    </source>
</reference>
<sequence length="308" mass="33745">MNRITYYSIFLQCLIIFSAIHCFGDIDILTPTAAQSYEVDEDGYTQVKVTWEESGESPYLSEFEYYTFSLCTGPNDDVVALSVLDYYITVSGTSYTANIPSTVGTDGAYFIQVYGILADDNGYTVHYSNRFTLTGMNGTTESSGSVDDTAPSPLSSTLSSVKGTKTTSSSSSSLSSSLSSSFTDDPLTTMNATASLTVPYLLQTGSYRFAPMQTQPGSVVTASTWSRKFPTSAVSYFSTIYPSPLVYSTITPDWSYSRNSFYNYATAQPYPSENGGWYAAADKLQKPIRIFSTASSQNKRDWLDVDEE</sequence>